<dbReference type="InterPro" id="IPR052433">
    <property type="entry name" value="X-Pro_dipept-like"/>
</dbReference>
<keyword evidence="8" id="KW-0482">Metalloprotease</keyword>
<dbReference type="InterPro" id="IPR029149">
    <property type="entry name" value="Creatin/AminoP/Spt16_N"/>
</dbReference>
<evidence type="ECO:0000256" key="9">
    <source>
        <dbReference type="ARBA" id="ARBA00023211"/>
    </source>
</evidence>
<evidence type="ECO:0000256" key="6">
    <source>
        <dbReference type="ARBA" id="ARBA00022723"/>
    </source>
</evidence>
<comment type="cofactor">
    <cofactor evidence="2">
        <name>Mn(2+)</name>
        <dbReference type="ChEBI" id="CHEBI:29035"/>
    </cofactor>
</comment>
<dbReference type="EMBL" id="JBHRYR010000002">
    <property type="protein sequence ID" value="MFC3851498.1"/>
    <property type="molecule type" value="Genomic_DNA"/>
</dbReference>
<evidence type="ECO:0000259" key="11">
    <source>
        <dbReference type="SMART" id="SM01011"/>
    </source>
</evidence>
<dbReference type="InterPro" id="IPR000994">
    <property type="entry name" value="Pept_M24"/>
</dbReference>
<protein>
    <recommendedName>
        <fullName evidence="4">Xaa-Pro aminopeptidase</fullName>
        <ecNumber evidence="4">3.4.11.9</ecNumber>
    </recommendedName>
</protein>
<reference evidence="13" key="1">
    <citation type="journal article" date="2019" name="Int. J. Syst. Evol. Microbiol.">
        <title>The Global Catalogue of Microorganisms (GCM) 10K type strain sequencing project: providing services to taxonomists for standard genome sequencing and annotation.</title>
        <authorList>
            <consortium name="The Broad Institute Genomics Platform"/>
            <consortium name="The Broad Institute Genome Sequencing Center for Infectious Disease"/>
            <person name="Wu L."/>
            <person name="Ma J."/>
        </authorList>
    </citation>
    <scope>NUCLEOTIDE SEQUENCE [LARGE SCALE GENOMIC DNA]</scope>
    <source>
        <strain evidence="13">IBRC 10765</strain>
    </source>
</reference>
<evidence type="ECO:0000256" key="7">
    <source>
        <dbReference type="ARBA" id="ARBA00022801"/>
    </source>
</evidence>
<evidence type="ECO:0000313" key="13">
    <source>
        <dbReference type="Proteomes" id="UP001595617"/>
    </source>
</evidence>
<dbReference type="InterPro" id="IPR007865">
    <property type="entry name" value="Aminopep_P_N"/>
</dbReference>
<sequence length="442" mass="50296">MSHTPIAPEEFALRRHRLMAQLEPNSIAILPSATERLRNNDVDYPFRQDSTFFYFTGFNEPDALAVFMPGRADGEFILFCRERDRDMEIWNGYRLGPEGVKAHLQADEAYPNDELDELMPTLLDGCSQVYFPMGQDQGLDMQVMAWIDTLRAQARRGARAPERLENLNPITHEMRLYKSDAEAAIMRHAGLISAEAHKRAMRMAKRATHEYQLEAEINHEFAWHGARLPAYSAIVGGGANGCVLHYTENKSLLRTGDLVLIDAGCELDYYAADITRTFPVSGRFSPEQRALYDWVLRAHKAALAEVKPGNHFNQPHEAVLQVLTTGLVELGLLEGPVEELIAQEAYREFYMHRTSHWLGMDVHDVGRYKKDNGDWRELEPGMCLTIEPGLYVAPDNERVDARWRGIGIRIEDDVMVTVEGHENFTLSVPKDPDEIERLMQDA</sequence>
<keyword evidence="12" id="KW-0031">Aminopeptidase</keyword>
<dbReference type="CDD" id="cd01087">
    <property type="entry name" value="Prolidase"/>
    <property type="match status" value="1"/>
</dbReference>
<evidence type="ECO:0000256" key="5">
    <source>
        <dbReference type="ARBA" id="ARBA00022670"/>
    </source>
</evidence>
<dbReference type="Pfam" id="PF05195">
    <property type="entry name" value="AMP_N"/>
    <property type="match status" value="1"/>
</dbReference>
<comment type="similarity">
    <text evidence="3 10">Belongs to the peptidase M24B family.</text>
</comment>
<dbReference type="Proteomes" id="UP001595617">
    <property type="component" value="Unassembled WGS sequence"/>
</dbReference>
<keyword evidence="5" id="KW-0645">Protease</keyword>
<dbReference type="GO" id="GO:0004177">
    <property type="term" value="F:aminopeptidase activity"/>
    <property type="evidence" value="ECO:0007669"/>
    <property type="project" value="UniProtKB-KW"/>
</dbReference>
<accession>A0ABV7ZSG9</accession>
<comment type="caution">
    <text evidence="12">The sequence shown here is derived from an EMBL/GenBank/DDBJ whole genome shotgun (WGS) entry which is preliminary data.</text>
</comment>
<evidence type="ECO:0000256" key="2">
    <source>
        <dbReference type="ARBA" id="ARBA00001936"/>
    </source>
</evidence>
<dbReference type="EC" id="3.4.11.9" evidence="4"/>
<keyword evidence="13" id="KW-1185">Reference proteome</keyword>
<evidence type="ECO:0000256" key="1">
    <source>
        <dbReference type="ARBA" id="ARBA00001424"/>
    </source>
</evidence>
<organism evidence="12 13">
    <name type="scientific">Saccharospirillum mangrovi</name>
    <dbReference type="NCBI Taxonomy" id="2161747"/>
    <lineage>
        <taxon>Bacteria</taxon>
        <taxon>Pseudomonadati</taxon>
        <taxon>Pseudomonadota</taxon>
        <taxon>Gammaproteobacteria</taxon>
        <taxon>Oceanospirillales</taxon>
        <taxon>Saccharospirillaceae</taxon>
        <taxon>Saccharospirillum</taxon>
    </lineage>
</organism>
<dbReference type="PANTHER" id="PTHR43226:SF4">
    <property type="entry name" value="XAA-PRO AMINOPEPTIDASE 3"/>
    <property type="match status" value="1"/>
</dbReference>
<comment type="catalytic activity">
    <reaction evidence="1">
        <text>Release of any N-terminal amino acid, including proline, that is linked to proline, even from a dipeptide or tripeptide.</text>
        <dbReference type="EC" id="3.4.11.9"/>
    </reaction>
</comment>
<dbReference type="Gene3D" id="3.40.350.10">
    <property type="entry name" value="Creatinase/prolidase N-terminal domain"/>
    <property type="match status" value="1"/>
</dbReference>
<dbReference type="SUPFAM" id="SSF53092">
    <property type="entry name" value="Creatinase/prolidase N-terminal domain"/>
    <property type="match status" value="1"/>
</dbReference>
<evidence type="ECO:0000256" key="4">
    <source>
        <dbReference type="ARBA" id="ARBA00012574"/>
    </source>
</evidence>
<evidence type="ECO:0000256" key="3">
    <source>
        <dbReference type="ARBA" id="ARBA00008766"/>
    </source>
</evidence>
<dbReference type="SMART" id="SM01011">
    <property type="entry name" value="AMP_N"/>
    <property type="match status" value="1"/>
</dbReference>
<keyword evidence="9" id="KW-0464">Manganese</keyword>
<dbReference type="InterPro" id="IPR001131">
    <property type="entry name" value="Peptidase_M24B_aminopep-P_CS"/>
</dbReference>
<proteinExistence type="inferred from homology"/>
<feature type="domain" description="Aminopeptidase P N-terminal" evidence="11">
    <location>
        <begin position="6"/>
        <end position="140"/>
    </location>
</feature>
<dbReference type="NCBIfam" id="NF008131">
    <property type="entry name" value="PRK10879.1"/>
    <property type="match status" value="1"/>
</dbReference>
<dbReference type="PROSITE" id="PS00491">
    <property type="entry name" value="PROLINE_PEPTIDASE"/>
    <property type="match status" value="1"/>
</dbReference>
<keyword evidence="7 12" id="KW-0378">Hydrolase</keyword>
<dbReference type="Gene3D" id="3.90.230.10">
    <property type="entry name" value="Creatinase/methionine aminopeptidase superfamily"/>
    <property type="match status" value="1"/>
</dbReference>
<dbReference type="Pfam" id="PF00557">
    <property type="entry name" value="Peptidase_M24"/>
    <property type="match status" value="1"/>
</dbReference>
<keyword evidence="6 10" id="KW-0479">Metal-binding</keyword>
<name>A0ABV7ZSG9_9GAMM</name>
<evidence type="ECO:0000313" key="12">
    <source>
        <dbReference type="EMBL" id="MFC3851498.1"/>
    </source>
</evidence>
<dbReference type="RefSeq" id="WP_380692670.1">
    <property type="nucleotide sequence ID" value="NZ_JBHRYR010000002.1"/>
</dbReference>
<gene>
    <name evidence="12" type="primary">pepP</name>
    <name evidence="12" type="ORF">ACFOOG_01525</name>
</gene>
<dbReference type="PANTHER" id="PTHR43226">
    <property type="entry name" value="XAA-PRO AMINOPEPTIDASE 3"/>
    <property type="match status" value="1"/>
</dbReference>
<dbReference type="SUPFAM" id="SSF55920">
    <property type="entry name" value="Creatinase/aminopeptidase"/>
    <property type="match status" value="1"/>
</dbReference>
<evidence type="ECO:0000256" key="8">
    <source>
        <dbReference type="ARBA" id="ARBA00023049"/>
    </source>
</evidence>
<dbReference type="InterPro" id="IPR036005">
    <property type="entry name" value="Creatinase/aminopeptidase-like"/>
</dbReference>
<evidence type="ECO:0000256" key="10">
    <source>
        <dbReference type="RuleBase" id="RU000590"/>
    </source>
</evidence>